<dbReference type="AlphaFoldDB" id="A0A848KKG5"/>
<gene>
    <name evidence="5" type="ORF">FGL95_31660</name>
</gene>
<keyword evidence="6" id="KW-1185">Reference proteome</keyword>
<dbReference type="Pfam" id="PF01977">
    <property type="entry name" value="UbiD"/>
    <property type="match status" value="1"/>
</dbReference>
<dbReference type="PANTHER" id="PTHR30108:SF21">
    <property type="entry name" value="4-HYDROXYBENZOATE DECARBOXYLASE"/>
    <property type="match status" value="1"/>
</dbReference>
<dbReference type="InterPro" id="IPR002830">
    <property type="entry name" value="UbiD"/>
</dbReference>
<accession>A0A848KKG5</accession>
<dbReference type="Gene3D" id="3.40.1670.10">
    <property type="entry name" value="UbiD C-terminal domain-like"/>
    <property type="match status" value="1"/>
</dbReference>
<dbReference type="InterPro" id="IPR049381">
    <property type="entry name" value="UbiD-like_C"/>
</dbReference>
<name>A0A848KKG5_9NOCA</name>
<evidence type="ECO:0000313" key="5">
    <source>
        <dbReference type="EMBL" id="NMN99583.1"/>
    </source>
</evidence>
<dbReference type="SUPFAM" id="SSF143968">
    <property type="entry name" value="UbiD C-terminal domain-like"/>
    <property type="match status" value="1"/>
</dbReference>
<dbReference type="Pfam" id="PF20696">
    <property type="entry name" value="UbiD_C"/>
    <property type="match status" value="1"/>
</dbReference>
<dbReference type="InterPro" id="IPR048304">
    <property type="entry name" value="UbiD_Rift_dom"/>
</dbReference>
<dbReference type="EMBL" id="VCQU01000020">
    <property type="protein sequence ID" value="NMN99583.1"/>
    <property type="molecule type" value="Genomic_DNA"/>
</dbReference>
<evidence type="ECO:0000259" key="3">
    <source>
        <dbReference type="Pfam" id="PF20695"/>
    </source>
</evidence>
<feature type="domain" description="3-octaprenyl-4-hydroxybenzoate carboxy-lyase-like Rift-related" evidence="2">
    <location>
        <begin position="115"/>
        <end position="313"/>
    </location>
</feature>
<comment type="caution">
    <text evidence="5">The sequence shown here is derived from an EMBL/GenBank/DDBJ whole genome shotgun (WGS) entry which is preliminary data.</text>
</comment>
<sequence length="496" mass="54357">MRRYFADRRPAWRMKAAMPFQDFRDFLTALREQGELVDVDRPVALELEVAKGLRKSASIAGPAFVFKNNGTPFPLVAGVYNSRAKALIAFQATEDEAFGKILNGLSNPIPPVLVDDAPVHENVIEGDDIDLSTLPVPKYSPNDGGPYITPGIVVSHDPETGIPDMGHYRFQIIDKNTMSFLAQPMHRFGKNLAKAVRLGQQTFRAALVIGVDPMLAYTCPIQATDDTNDFAVAGGLRGAAVELVKCRTNDVNVPARAEVVIEFEVQFANEVFEGPLGEYTGYYTPGSMKPIARVLAITHRNDAYFQALLTGVPPTENHTLKQLPFEASFFQMMRSQFPTIEKVAVPSSGGVSFYIVIAMRPRYSGEARAAILMAMGTNLRPKTVIVVDPDIDVNNSDQVEWAVAFRTQPSRDVILVDQLPAGPLDPSVSDDIPLDQRMGSALAIDATYPYGTDVRIAGSDEACGPSVAEHGHEFVMVADVPGWRDYDFPELRNRAP</sequence>
<evidence type="ECO:0000256" key="1">
    <source>
        <dbReference type="ARBA" id="ARBA00010021"/>
    </source>
</evidence>
<proteinExistence type="inferred from homology"/>
<feature type="domain" description="3-octaprenyl-4-hydroxybenzoate carboxy-lyase-like N-terminal" evidence="3">
    <location>
        <begin position="28"/>
        <end position="102"/>
    </location>
</feature>
<dbReference type="NCBIfam" id="TIGR00148">
    <property type="entry name" value="UbiD family decarboxylase"/>
    <property type="match status" value="1"/>
</dbReference>
<reference evidence="5 6" key="2">
    <citation type="submission" date="2020-06" db="EMBL/GenBank/DDBJ databases">
        <title>Antribacter stalactiti gen. nov., sp. nov., a new member of the family Nacardiaceae isolated from a cave.</title>
        <authorList>
            <person name="Kim I.S."/>
        </authorList>
    </citation>
    <scope>NUCLEOTIDE SEQUENCE [LARGE SCALE GENOMIC DNA]</scope>
    <source>
        <strain evidence="5 6">YC2-7</strain>
    </source>
</reference>
<dbReference type="InterPro" id="IPR049383">
    <property type="entry name" value="UbiD-like_N"/>
</dbReference>
<comment type="similarity">
    <text evidence="1">Belongs to the UbiD family.</text>
</comment>
<evidence type="ECO:0000259" key="2">
    <source>
        <dbReference type="Pfam" id="PF01977"/>
    </source>
</evidence>
<dbReference type="SUPFAM" id="SSF50475">
    <property type="entry name" value="FMN-binding split barrel"/>
    <property type="match status" value="1"/>
</dbReference>
<evidence type="ECO:0000259" key="4">
    <source>
        <dbReference type="Pfam" id="PF20696"/>
    </source>
</evidence>
<organism evidence="5 6">
    <name type="scientific">Antrihabitans stalactiti</name>
    <dbReference type="NCBI Taxonomy" id="2584121"/>
    <lineage>
        <taxon>Bacteria</taxon>
        <taxon>Bacillati</taxon>
        <taxon>Actinomycetota</taxon>
        <taxon>Actinomycetes</taxon>
        <taxon>Mycobacteriales</taxon>
        <taxon>Nocardiaceae</taxon>
        <taxon>Antrihabitans</taxon>
    </lineage>
</organism>
<dbReference type="Proteomes" id="UP000535543">
    <property type="component" value="Unassembled WGS sequence"/>
</dbReference>
<protein>
    <submittedName>
        <fullName evidence="5">UbiD family decarboxylase</fullName>
    </submittedName>
</protein>
<dbReference type="GO" id="GO:0005737">
    <property type="term" value="C:cytoplasm"/>
    <property type="evidence" value="ECO:0007669"/>
    <property type="project" value="TreeGrafter"/>
</dbReference>
<reference evidence="5 6" key="1">
    <citation type="submission" date="2019-05" db="EMBL/GenBank/DDBJ databases">
        <authorList>
            <person name="Lee S.D."/>
        </authorList>
    </citation>
    <scope>NUCLEOTIDE SEQUENCE [LARGE SCALE GENOMIC DNA]</scope>
    <source>
        <strain evidence="5 6">YC2-7</strain>
    </source>
</reference>
<dbReference type="Pfam" id="PF20695">
    <property type="entry name" value="UbiD_N"/>
    <property type="match status" value="1"/>
</dbReference>
<dbReference type="PANTHER" id="PTHR30108">
    <property type="entry name" value="3-OCTAPRENYL-4-HYDROXYBENZOATE CARBOXY-LYASE-RELATED"/>
    <property type="match status" value="1"/>
</dbReference>
<dbReference type="GO" id="GO:0016831">
    <property type="term" value="F:carboxy-lyase activity"/>
    <property type="evidence" value="ECO:0007669"/>
    <property type="project" value="InterPro"/>
</dbReference>
<feature type="domain" description="3-octaprenyl-4-hydroxybenzoate carboxy-lyase-like C-terminal" evidence="4">
    <location>
        <begin position="319"/>
        <end position="446"/>
    </location>
</feature>
<evidence type="ECO:0000313" key="6">
    <source>
        <dbReference type="Proteomes" id="UP000535543"/>
    </source>
</evidence>